<dbReference type="RefSeq" id="WP_014350478.1">
    <property type="nucleotide sequence ID" value="NC_016887.1"/>
</dbReference>
<keyword evidence="2" id="KW-0472">Membrane</keyword>
<accession>H6R146</accession>
<evidence type="ECO:0000256" key="2">
    <source>
        <dbReference type="SAM" id="Phobius"/>
    </source>
</evidence>
<feature type="compositionally biased region" description="Polar residues" evidence="1">
    <location>
        <begin position="390"/>
        <end position="412"/>
    </location>
</feature>
<dbReference type="eggNOG" id="ENOG5033T9A">
    <property type="taxonomic scope" value="Bacteria"/>
</dbReference>
<dbReference type="Proteomes" id="UP000008190">
    <property type="component" value="Chromosome"/>
</dbReference>
<evidence type="ECO:0000313" key="4">
    <source>
        <dbReference type="Proteomes" id="UP000008190"/>
    </source>
</evidence>
<organism evidence="3 4">
    <name type="scientific">Nocardia cyriacigeorgica (strain GUH-2)</name>
    <dbReference type="NCBI Taxonomy" id="1127134"/>
    <lineage>
        <taxon>Bacteria</taxon>
        <taxon>Bacillati</taxon>
        <taxon>Actinomycetota</taxon>
        <taxon>Actinomycetes</taxon>
        <taxon>Mycobacteriales</taxon>
        <taxon>Nocardiaceae</taxon>
        <taxon>Nocardia</taxon>
    </lineage>
</organism>
<feature type="transmembrane region" description="Helical" evidence="2">
    <location>
        <begin position="20"/>
        <end position="40"/>
    </location>
</feature>
<feature type="region of interest" description="Disordered" evidence="1">
    <location>
        <begin position="388"/>
        <end position="424"/>
    </location>
</feature>
<name>H6R146_NOCCG</name>
<dbReference type="STRING" id="1127134.NOCYR_2241"/>
<keyword evidence="2" id="KW-0812">Transmembrane</keyword>
<keyword evidence="4" id="KW-1185">Reference proteome</keyword>
<dbReference type="AlphaFoldDB" id="H6R146"/>
<sequence>MRETMGDGRSPEPSRAVSGWTTGLMCVAIVAGGVIAGGLLHEPERELTTAPPTTTSMAPQPAEEHTYVTPPVTYPTQIPGCPQVEPPGEDGLFGWVATGRSSYDNPAYPWFSGPKAMAMSAALQEALPDGVVIDFAPADQALVFQPILDPPEESEFGGYTDAMASVRRGDRAGWLSVTVRQSSDPAPACVAGALDERRHLPDGTIVDTHDTWSETNGVRTLSRSATAYLQDGSVVGAYATNSPADGAPAGEVPMSIDELVAVVTAPGLRVTAPVPPGTPGPPEECFTRADGAPVIDEPTARRLNAVLAGIRLDGVTPDRPLGALRPDGWGDGGLCQTVPVDSNGQRTQLSITIVGGQALPTESSSLGERTATRRQLSDGSLVDIEESQVGVASQTGVSGTESTRSVTVTRPSGTRVEVSSRALEPAQPLTTAQLETIALAPGLEVS</sequence>
<dbReference type="KEGG" id="ncy:NOCYR_2241"/>
<reference evidence="3 4" key="1">
    <citation type="journal article" date="2012" name="J. Bacteriol.">
        <title>Genome sequence of the human- and animal-pathogenic strain Nocardia cyriacigeorgica GUH-2.</title>
        <authorList>
            <person name="Zoropogui A."/>
            <person name="Pujic P."/>
            <person name="Normand P."/>
            <person name="Barbe V."/>
            <person name="Beaman B."/>
            <person name="Beaman L."/>
            <person name="Boiron P."/>
            <person name="Colinon C."/>
            <person name="Deredjian A."/>
            <person name="Graindorge A."/>
            <person name="Mangenot S."/>
            <person name="Nazaret S."/>
            <person name="Neto M."/>
            <person name="Petit S."/>
            <person name="Roche D."/>
            <person name="Vallenet D."/>
            <person name="Rodriguez-Nava V."/>
            <person name="Richard Y."/>
            <person name="Cournoyer B."/>
            <person name="Blaha D."/>
        </authorList>
    </citation>
    <scope>NUCLEOTIDE SEQUENCE [LARGE SCALE GENOMIC DNA]</scope>
    <source>
        <strain evidence="3 4">GUH-2</strain>
    </source>
</reference>
<evidence type="ECO:0000256" key="1">
    <source>
        <dbReference type="SAM" id="MobiDB-lite"/>
    </source>
</evidence>
<keyword evidence="2" id="KW-1133">Transmembrane helix</keyword>
<protein>
    <submittedName>
        <fullName evidence="3">Uncharacterized protein</fullName>
    </submittedName>
</protein>
<evidence type="ECO:0000313" key="3">
    <source>
        <dbReference type="EMBL" id="CCF63018.1"/>
    </source>
</evidence>
<dbReference type="HOGENOM" id="CLU_610946_0_0_11"/>
<proteinExistence type="predicted"/>
<dbReference type="EMBL" id="FO082843">
    <property type="protein sequence ID" value="CCF63018.1"/>
    <property type="molecule type" value="Genomic_DNA"/>
</dbReference>
<gene>
    <name evidence="3" type="ordered locus">NOCYR_2241</name>
</gene>